<evidence type="ECO:0000256" key="2">
    <source>
        <dbReference type="ARBA" id="ARBA00009085"/>
    </source>
</evidence>
<dbReference type="Gene3D" id="3.10.20.90">
    <property type="entry name" value="Phosphatidylinositol 3-kinase Catalytic Subunit, Chain A, domain 1"/>
    <property type="match status" value="2"/>
</dbReference>
<evidence type="ECO:0000259" key="9">
    <source>
        <dbReference type="Pfam" id="PF14533"/>
    </source>
</evidence>
<accession>A0A453FM38</accession>
<reference evidence="11" key="1">
    <citation type="journal article" date="2014" name="Science">
        <title>Ancient hybridizations among the ancestral genomes of bread wheat.</title>
        <authorList>
            <consortium name="International Wheat Genome Sequencing Consortium,"/>
            <person name="Marcussen T."/>
            <person name="Sandve S.R."/>
            <person name="Heier L."/>
            <person name="Spannagl M."/>
            <person name="Pfeifer M."/>
            <person name="Jakobsen K.S."/>
            <person name="Wulff B.B."/>
            <person name="Steuernagel B."/>
            <person name="Mayer K.F."/>
            <person name="Olsen O.A."/>
        </authorList>
    </citation>
    <scope>NUCLEOTIDE SEQUENCE [LARGE SCALE GENOMIC DNA]</scope>
    <source>
        <strain evidence="11">cv. AL8/78</strain>
    </source>
</reference>
<evidence type="ECO:0000259" key="8">
    <source>
        <dbReference type="Pfam" id="PF12436"/>
    </source>
</evidence>
<dbReference type="GO" id="GO:0006508">
    <property type="term" value="P:proteolysis"/>
    <property type="evidence" value="ECO:0007669"/>
    <property type="project" value="UniProtKB-KW"/>
</dbReference>
<dbReference type="GO" id="GO:0005634">
    <property type="term" value="C:nucleus"/>
    <property type="evidence" value="ECO:0007669"/>
    <property type="project" value="UniProtKB-ARBA"/>
</dbReference>
<evidence type="ECO:0000256" key="4">
    <source>
        <dbReference type="ARBA" id="ARBA00022670"/>
    </source>
</evidence>
<reference evidence="10" key="5">
    <citation type="journal article" date="2021" name="G3 (Bethesda)">
        <title>Aegilops tauschii genome assembly Aet v5.0 features greater sequence contiguity and improved annotation.</title>
        <authorList>
            <person name="Wang L."/>
            <person name="Zhu T."/>
            <person name="Rodriguez J.C."/>
            <person name="Deal K.R."/>
            <person name="Dubcovsky J."/>
            <person name="McGuire P.E."/>
            <person name="Lux T."/>
            <person name="Spannagl M."/>
            <person name="Mayer K.F.X."/>
            <person name="Baldrich P."/>
            <person name="Meyers B.C."/>
            <person name="Huo N."/>
            <person name="Gu Y.Q."/>
            <person name="Zhou H."/>
            <person name="Devos K.M."/>
            <person name="Bennetzen J.L."/>
            <person name="Unver T."/>
            <person name="Budak H."/>
            <person name="Gulick P.J."/>
            <person name="Galiba G."/>
            <person name="Kalapos B."/>
            <person name="Nelson D.R."/>
            <person name="Li P."/>
            <person name="You F.M."/>
            <person name="Luo M.C."/>
            <person name="Dvorak J."/>
        </authorList>
    </citation>
    <scope>NUCLEOTIDE SEQUENCE [LARGE SCALE GENOMIC DNA]</scope>
    <source>
        <strain evidence="10">cv. AL8/78</strain>
    </source>
</reference>
<evidence type="ECO:0000256" key="5">
    <source>
        <dbReference type="ARBA" id="ARBA00022786"/>
    </source>
</evidence>
<keyword evidence="6" id="KW-0378">Hydrolase</keyword>
<evidence type="ECO:0000256" key="6">
    <source>
        <dbReference type="ARBA" id="ARBA00022801"/>
    </source>
</evidence>
<evidence type="ECO:0000313" key="11">
    <source>
        <dbReference type="Proteomes" id="UP000015105"/>
    </source>
</evidence>
<keyword evidence="5" id="KW-0833">Ubl conjugation pathway</keyword>
<feature type="domain" description="Ubiquitin carboxyl-terminal hydrolase 7 ICP0-binding" evidence="8">
    <location>
        <begin position="61"/>
        <end position="304"/>
    </location>
</feature>
<dbReference type="InterPro" id="IPR029346">
    <property type="entry name" value="USP_C"/>
</dbReference>
<dbReference type="EnsemblPlants" id="AET3Gv20719400.7">
    <property type="protein sequence ID" value="AET3Gv20719400.7"/>
    <property type="gene ID" value="AET3Gv20719400"/>
</dbReference>
<feature type="domain" description="Ubiquitin carboxyl-terminal hydrolase C-terminal" evidence="9">
    <location>
        <begin position="316"/>
        <end position="502"/>
    </location>
</feature>
<organism evidence="10 11">
    <name type="scientific">Aegilops tauschii subsp. strangulata</name>
    <name type="common">Goatgrass</name>
    <dbReference type="NCBI Taxonomy" id="200361"/>
    <lineage>
        <taxon>Eukaryota</taxon>
        <taxon>Viridiplantae</taxon>
        <taxon>Streptophyta</taxon>
        <taxon>Embryophyta</taxon>
        <taxon>Tracheophyta</taxon>
        <taxon>Spermatophyta</taxon>
        <taxon>Magnoliopsida</taxon>
        <taxon>Liliopsida</taxon>
        <taxon>Poales</taxon>
        <taxon>Poaceae</taxon>
        <taxon>BOP clade</taxon>
        <taxon>Pooideae</taxon>
        <taxon>Triticodae</taxon>
        <taxon>Triticeae</taxon>
        <taxon>Triticinae</taxon>
        <taxon>Aegilops</taxon>
    </lineage>
</organism>
<dbReference type="Gramene" id="AET3Gv20719400.7">
    <property type="protein sequence ID" value="AET3Gv20719400.7"/>
    <property type="gene ID" value="AET3Gv20719400"/>
</dbReference>
<dbReference type="InterPro" id="IPR024729">
    <property type="entry name" value="USP7_ICP0-binding_dom"/>
</dbReference>
<name>A0A453FM38_AEGTS</name>
<dbReference type="FunFam" id="3.10.20.90:FF:000050">
    <property type="entry name" value="Ubiquitin carboxyl-terminal hydrolase 13"/>
    <property type="match status" value="1"/>
</dbReference>
<keyword evidence="4" id="KW-0645">Protease</keyword>
<protein>
    <recommendedName>
        <fullName evidence="3">ubiquitinyl hydrolase 1</fullName>
        <ecNumber evidence="3">3.4.19.12</ecNumber>
    </recommendedName>
</protein>
<evidence type="ECO:0000256" key="3">
    <source>
        <dbReference type="ARBA" id="ARBA00012759"/>
    </source>
</evidence>
<evidence type="ECO:0000256" key="7">
    <source>
        <dbReference type="ARBA" id="ARBA00022807"/>
    </source>
</evidence>
<reference evidence="11" key="2">
    <citation type="journal article" date="2017" name="Nat. Plants">
        <title>The Aegilops tauschii genome reveals multiple impacts of transposons.</title>
        <authorList>
            <person name="Zhao G."/>
            <person name="Zou C."/>
            <person name="Li K."/>
            <person name="Wang K."/>
            <person name="Li T."/>
            <person name="Gao L."/>
            <person name="Zhang X."/>
            <person name="Wang H."/>
            <person name="Yang Z."/>
            <person name="Liu X."/>
            <person name="Jiang W."/>
            <person name="Mao L."/>
            <person name="Kong X."/>
            <person name="Jiao Y."/>
            <person name="Jia J."/>
        </authorList>
    </citation>
    <scope>NUCLEOTIDE SEQUENCE [LARGE SCALE GENOMIC DNA]</scope>
    <source>
        <strain evidence="11">cv. AL8/78</strain>
    </source>
</reference>
<dbReference type="EC" id="3.4.19.12" evidence="3"/>
<dbReference type="Proteomes" id="UP000015105">
    <property type="component" value="Chromosome 3D"/>
</dbReference>
<comment type="similarity">
    <text evidence="2">Belongs to the peptidase C19 family.</text>
</comment>
<proteinExistence type="inferred from homology"/>
<reference evidence="10" key="4">
    <citation type="submission" date="2019-03" db="UniProtKB">
        <authorList>
            <consortium name="EnsemblPlants"/>
        </authorList>
    </citation>
    <scope>IDENTIFICATION</scope>
</reference>
<reference evidence="10" key="3">
    <citation type="journal article" date="2017" name="Nature">
        <title>Genome sequence of the progenitor of the wheat D genome Aegilops tauschii.</title>
        <authorList>
            <person name="Luo M.C."/>
            <person name="Gu Y.Q."/>
            <person name="Puiu D."/>
            <person name="Wang H."/>
            <person name="Twardziok S.O."/>
            <person name="Deal K.R."/>
            <person name="Huo N."/>
            <person name="Zhu T."/>
            <person name="Wang L."/>
            <person name="Wang Y."/>
            <person name="McGuire P.E."/>
            <person name="Liu S."/>
            <person name="Long H."/>
            <person name="Ramasamy R.K."/>
            <person name="Rodriguez J.C."/>
            <person name="Van S.L."/>
            <person name="Yuan L."/>
            <person name="Wang Z."/>
            <person name="Xia Z."/>
            <person name="Xiao L."/>
            <person name="Anderson O.D."/>
            <person name="Ouyang S."/>
            <person name="Liang Y."/>
            <person name="Zimin A.V."/>
            <person name="Pertea G."/>
            <person name="Qi P."/>
            <person name="Bennetzen J.L."/>
            <person name="Dai X."/>
            <person name="Dawson M.W."/>
            <person name="Muller H.G."/>
            <person name="Kugler K."/>
            <person name="Rivarola-Duarte L."/>
            <person name="Spannagl M."/>
            <person name="Mayer K.F.X."/>
            <person name="Lu F.H."/>
            <person name="Bevan M.W."/>
            <person name="Leroy P."/>
            <person name="Li P."/>
            <person name="You F.M."/>
            <person name="Sun Q."/>
            <person name="Liu Z."/>
            <person name="Lyons E."/>
            <person name="Wicker T."/>
            <person name="Salzberg S.L."/>
            <person name="Devos K.M."/>
            <person name="Dvorak J."/>
        </authorList>
    </citation>
    <scope>NUCLEOTIDE SEQUENCE [LARGE SCALE GENOMIC DNA]</scope>
    <source>
        <strain evidence="10">cv. AL8/78</strain>
    </source>
</reference>
<dbReference type="AlphaFoldDB" id="A0A453FM38"/>
<keyword evidence="11" id="KW-1185">Reference proteome</keyword>
<dbReference type="GO" id="GO:0004843">
    <property type="term" value="F:cysteine-type deubiquitinase activity"/>
    <property type="evidence" value="ECO:0007669"/>
    <property type="project" value="UniProtKB-EC"/>
</dbReference>
<dbReference type="Pfam" id="PF12436">
    <property type="entry name" value="USP7_ICP0_bdg"/>
    <property type="match status" value="1"/>
</dbReference>
<evidence type="ECO:0000313" key="10">
    <source>
        <dbReference type="EnsemblPlants" id="AET3Gv20719400.7"/>
    </source>
</evidence>
<keyword evidence="7" id="KW-0788">Thiol protease</keyword>
<dbReference type="Pfam" id="PF14533">
    <property type="entry name" value="USP7_C2"/>
    <property type="match status" value="1"/>
</dbReference>
<evidence type="ECO:0000256" key="1">
    <source>
        <dbReference type="ARBA" id="ARBA00000707"/>
    </source>
</evidence>
<comment type="catalytic activity">
    <reaction evidence="1">
        <text>Thiol-dependent hydrolysis of ester, thioester, amide, peptide and isopeptide bonds formed by the C-terminal Gly of ubiquitin (a 76-residue protein attached to proteins as an intracellular targeting signal).</text>
        <dbReference type="EC" id="3.4.19.12"/>
    </reaction>
</comment>
<sequence>HMFTTFKVARDHDLAAQIGRDLFFDLVDYEKIHPIRVLKDMPFNQVKEEFSKEFGIPVHSQRFWWWSKRQNNTYRPTRPLTQQEESYTVGQLKDAAIRMNSSELRLYLEENHLTLASRTKDDILLFFKLYDPEKEELRYVGNLLLKASSKPSDIVPKLNEIAGFQHDEDIELYEEIKFEPNIMCEPVDCDVSFSLNQIADGDILCYQKRCSLDQHRHPNVSSFFEYVHNRQVVHFRLLEKPKQDDFSLELSKRSTYDDVVEKVAQHLGMDDPSKLRLTQHIPHLQQPKHQYIKYRSIDHLSDMLLLRNPNQMSDILYYEILDIPLPELQGLITLRVAFHQATPNEVLFHIIRLPKGSTYSDLIDDLKSKVQLSRSDAELRLFQVNNNKIWKVYLPTEKIDAVHDPNVPLHVEEIPEVEKSAGPRDRLVHVVHFFKDNQHIQYYGVPFFFLIREGEALSDIKVRIQKKFEVPDEQFLKWKFAYVAYNRPDYLQDSDIVLSRFQVEYILFFWMFDRKYAFIQTFLAGISFSRKTFMDHGNNP</sequence>